<dbReference type="AlphaFoldDB" id="A0A9N8YZD6"/>
<comment type="caution">
    <text evidence="1">The sequence shown here is derived from an EMBL/GenBank/DDBJ whole genome shotgun (WGS) entry which is preliminary data.</text>
</comment>
<evidence type="ECO:0000313" key="1">
    <source>
        <dbReference type="EMBL" id="CAG8460289.1"/>
    </source>
</evidence>
<reference evidence="1" key="1">
    <citation type="submission" date="2021-06" db="EMBL/GenBank/DDBJ databases">
        <authorList>
            <person name="Kallberg Y."/>
            <person name="Tangrot J."/>
            <person name="Rosling A."/>
        </authorList>
    </citation>
    <scope>NUCLEOTIDE SEQUENCE</scope>
    <source>
        <strain evidence="1">CL551</strain>
    </source>
</reference>
<name>A0A9N8YZD6_9GLOM</name>
<accession>A0A9N8YZD6</accession>
<organism evidence="1 2">
    <name type="scientific">Acaulospora morrowiae</name>
    <dbReference type="NCBI Taxonomy" id="94023"/>
    <lineage>
        <taxon>Eukaryota</taxon>
        <taxon>Fungi</taxon>
        <taxon>Fungi incertae sedis</taxon>
        <taxon>Mucoromycota</taxon>
        <taxon>Glomeromycotina</taxon>
        <taxon>Glomeromycetes</taxon>
        <taxon>Diversisporales</taxon>
        <taxon>Acaulosporaceae</taxon>
        <taxon>Acaulospora</taxon>
    </lineage>
</organism>
<evidence type="ECO:0000313" key="2">
    <source>
        <dbReference type="Proteomes" id="UP000789342"/>
    </source>
</evidence>
<sequence>MYTNEVRSNGLSLTCEEEWALKIWVAKIVNRNKVDHTLTEYLHNVMMFAGYCRMFSQMRLVTVSFRVPSAVMRM</sequence>
<proteinExistence type="predicted"/>
<protein>
    <submittedName>
        <fullName evidence="1">14831_t:CDS:1</fullName>
    </submittedName>
</protein>
<dbReference type="EMBL" id="CAJVPV010000508">
    <property type="protein sequence ID" value="CAG8460289.1"/>
    <property type="molecule type" value="Genomic_DNA"/>
</dbReference>
<dbReference type="Proteomes" id="UP000789342">
    <property type="component" value="Unassembled WGS sequence"/>
</dbReference>
<keyword evidence="2" id="KW-1185">Reference proteome</keyword>
<gene>
    <name evidence="1" type="ORF">AMORRO_LOCUS1362</name>
</gene>